<gene>
    <name evidence="2" type="ORF">HTEP1355_LOCUS9760</name>
</gene>
<dbReference type="EMBL" id="HBFN01016728">
    <property type="protein sequence ID" value="CAD8796120.1"/>
    <property type="molecule type" value="Transcribed_RNA"/>
</dbReference>
<proteinExistence type="predicted"/>
<feature type="region of interest" description="Disordered" evidence="1">
    <location>
        <begin position="287"/>
        <end position="309"/>
    </location>
</feature>
<dbReference type="AlphaFoldDB" id="A0A7S0YVI0"/>
<accession>A0A7S0YVI0</accession>
<evidence type="ECO:0000256" key="1">
    <source>
        <dbReference type="SAM" id="MobiDB-lite"/>
    </source>
</evidence>
<reference evidence="2" key="1">
    <citation type="submission" date="2021-01" db="EMBL/GenBank/DDBJ databases">
        <authorList>
            <person name="Corre E."/>
            <person name="Pelletier E."/>
            <person name="Niang G."/>
            <person name="Scheremetjew M."/>
            <person name="Finn R."/>
            <person name="Kale V."/>
            <person name="Holt S."/>
            <person name="Cochrane G."/>
            <person name="Meng A."/>
            <person name="Brown T."/>
            <person name="Cohen L."/>
        </authorList>
    </citation>
    <scope>NUCLEOTIDE SEQUENCE</scope>
    <source>
        <strain evidence="2">CCMP443</strain>
    </source>
</reference>
<protein>
    <submittedName>
        <fullName evidence="2">Uncharacterized protein</fullName>
    </submittedName>
</protein>
<sequence length="376" mass="37750">MVIAVCGMVLMTQQGGITSNDGLLQTSSFGLAQAAVAAQGVPVVAQAMPVQAQAVPMAQQVPAVAQAAAAVVGGQQLAGEAPVTATDAEVASTEATAEGEIMGGGGAAGAAPYAFPPQQPPPAPTCEAGQTPCAKPGCGEVGGCWIPDTTQPSGYMCECLVAPPITPGSLAWLSNPANQVQSPPGGEIANSGMLGMYETGKIALNLDKYLKHSASKLESQAELGRLIVNEIKAAQPCKLVQTPNGEMQCEDKAAATSDADKAAGEKKKNGLLGLGILGLKQVRGGSSLAEEGQSSEEAPAAGEQGTGYHPVTPAMAKALAAAISKVEVDDKGLPARDREEIKELDTAASEYKGDAARPAASLLLAALTALLVVFAA</sequence>
<name>A0A7S0YVI0_9CRYP</name>
<organism evidence="2">
    <name type="scientific">Hemiselmis tepida</name>
    <dbReference type="NCBI Taxonomy" id="464990"/>
    <lineage>
        <taxon>Eukaryota</taxon>
        <taxon>Cryptophyceae</taxon>
        <taxon>Cryptomonadales</taxon>
        <taxon>Hemiselmidaceae</taxon>
        <taxon>Hemiselmis</taxon>
    </lineage>
</organism>
<evidence type="ECO:0000313" key="2">
    <source>
        <dbReference type="EMBL" id="CAD8796120.1"/>
    </source>
</evidence>